<dbReference type="Proteomes" id="UP001470230">
    <property type="component" value="Unassembled WGS sequence"/>
</dbReference>
<keyword evidence="1 4" id="KW-0547">Nucleotide-binding</keyword>
<dbReference type="InterPro" id="IPR042050">
    <property type="entry name" value="BIP_NBD"/>
</dbReference>
<dbReference type="PROSITE" id="PS00329">
    <property type="entry name" value="HSP70_2"/>
    <property type="match status" value="1"/>
</dbReference>
<dbReference type="PRINTS" id="PR00301">
    <property type="entry name" value="HEATSHOCK70"/>
</dbReference>
<feature type="region of interest" description="Disordered" evidence="6">
    <location>
        <begin position="621"/>
        <end position="653"/>
    </location>
</feature>
<accession>A0ABR2K023</accession>
<dbReference type="SUPFAM" id="SSF100920">
    <property type="entry name" value="Heat shock protein 70kD (HSP70), peptide-binding domain"/>
    <property type="match status" value="1"/>
</dbReference>
<dbReference type="PROSITE" id="PS00297">
    <property type="entry name" value="HSP70_1"/>
    <property type="match status" value="1"/>
</dbReference>
<keyword evidence="9" id="KW-1185">Reference proteome</keyword>
<dbReference type="InterPro" id="IPR013126">
    <property type="entry name" value="Hsp_70_fam"/>
</dbReference>
<dbReference type="PROSITE" id="PS01036">
    <property type="entry name" value="HSP70_3"/>
    <property type="match status" value="1"/>
</dbReference>
<comment type="caution">
    <text evidence="8">The sequence shown here is derived from an EMBL/GenBank/DDBJ whole genome shotgun (WGS) entry which is preliminary data.</text>
</comment>
<dbReference type="SUPFAM" id="SSF100934">
    <property type="entry name" value="Heat shock protein 70kD (HSP70), C-terminal subdomain"/>
    <property type="match status" value="1"/>
</dbReference>
<organism evidence="8 9">
    <name type="scientific">Tritrichomonas musculus</name>
    <dbReference type="NCBI Taxonomy" id="1915356"/>
    <lineage>
        <taxon>Eukaryota</taxon>
        <taxon>Metamonada</taxon>
        <taxon>Parabasalia</taxon>
        <taxon>Tritrichomonadida</taxon>
        <taxon>Tritrichomonadidae</taxon>
        <taxon>Tritrichomonas</taxon>
    </lineage>
</organism>
<dbReference type="InterPro" id="IPR029047">
    <property type="entry name" value="HSP70_peptide-bd_sf"/>
</dbReference>
<evidence type="ECO:0000256" key="2">
    <source>
        <dbReference type="ARBA" id="ARBA00022824"/>
    </source>
</evidence>
<feature type="signal peptide" evidence="7">
    <location>
        <begin position="1"/>
        <end position="15"/>
    </location>
</feature>
<dbReference type="PANTHER" id="PTHR19375">
    <property type="entry name" value="HEAT SHOCK PROTEIN 70KDA"/>
    <property type="match status" value="1"/>
</dbReference>
<evidence type="ECO:0000256" key="7">
    <source>
        <dbReference type="SAM" id="SignalP"/>
    </source>
</evidence>
<feature type="compositionally biased region" description="Acidic residues" evidence="6">
    <location>
        <begin position="635"/>
        <end position="653"/>
    </location>
</feature>
<keyword evidence="2" id="KW-0256">Endoplasmic reticulum</keyword>
<dbReference type="Gene3D" id="2.60.34.10">
    <property type="entry name" value="Substrate Binding Domain Of DNAk, Chain A, domain 1"/>
    <property type="match status" value="1"/>
</dbReference>
<feature type="chain" id="PRO_5045359090" evidence="7">
    <location>
        <begin position="16"/>
        <end position="653"/>
    </location>
</feature>
<dbReference type="EMBL" id="JAPFFF010000008">
    <property type="protein sequence ID" value="KAK8884449.1"/>
    <property type="molecule type" value="Genomic_DNA"/>
</dbReference>
<gene>
    <name evidence="8" type="ORF">M9Y10_043559</name>
</gene>
<keyword evidence="5" id="KW-0175">Coiled coil</keyword>
<evidence type="ECO:0000256" key="5">
    <source>
        <dbReference type="SAM" id="Coils"/>
    </source>
</evidence>
<keyword evidence="7" id="KW-0732">Signal</keyword>
<comment type="similarity">
    <text evidence="4">Belongs to the heat shock protein 70 family.</text>
</comment>
<reference evidence="8 9" key="1">
    <citation type="submission" date="2024-04" db="EMBL/GenBank/DDBJ databases">
        <title>Tritrichomonas musculus Genome.</title>
        <authorList>
            <person name="Alves-Ferreira E."/>
            <person name="Grigg M."/>
            <person name="Lorenzi H."/>
            <person name="Galac M."/>
        </authorList>
    </citation>
    <scope>NUCLEOTIDE SEQUENCE [LARGE SCALE GENOMIC DNA]</scope>
    <source>
        <strain evidence="8 9">EAF2021</strain>
    </source>
</reference>
<proteinExistence type="inferred from homology"/>
<dbReference type="Gene3D" id="3.90.640.10">
    <property type="entry name" value="Actin, Chain A, domain 4"/>
    <property type="match status" value="1"/>
</dbReference>
<dbReference type="InterPro" id="IPR043129">
    <property type="entry name" value="ATPase_NBD"/>
</dbReference>
<dbReference type="SUPFAM" id="SSF53067">
    <property type="entry name" value="Actin-like ATPase domain"/>
    <property type="match status" value="2"/>
</dbReference>
<evidence type="ECO:0000256" key="1">
    <source>
        <dbReference type="ARBA" id="ARBA00022741"/>
    </source>
</evidence>
<dbReference type="Gene3D" id="1.20.1270.10">
    <property type="match status" value="1"/>
</dbReference>
<keyword evidence="3 4" id="KW-0067">ATP-binding</keyword>
<dbReference type="CDD" id="cd10241">
    <property type="entry name" value="ASKHA_NBD_HSP70_BiP"/>
    <property type="match status" value="1"/>
</dbReference>
<dbReference type="Gene3D" id="3.30.420.40">
    <property type="match status" value="2"/>
</dbReference>
<evidence type="ECO:0000256" key="3">
    <source>
        <dbReference type="ARBA" id="ARBA00022840"/>
    </source>
</evidence>
<evidence type="ECO:0000256" key="4">
    <source>
        <dbReference type="RuleBase" id="RU003322"/>
    </source>
</evidence>
<evidence type="ECO:0000256" key="6">
    <source>
        <dbReference type="SAM" id="MobiDB-lite"/>
    </source>
</evidence>
<dbReference type="NCBIfam" id="NF001413">
    <property type="entry name" value="PRK00290.1"/>
    <property type="match status" value="1"/>
</dbReference>
<name>A0ABR2K023_9EUKA</name>
<feature type="coiled-coil region" evidence="5">
    <location>
        <begin position="519"/>
        <end position="579"/>
    </location>
</feature>
<protein>
    <submittedName>
        <fullName evidence="8">Endoplasmic reticulum chaperone BiP</fullName>
    </submittedName>
</protein>
<sequence>MFLLLSVLAVFGVCADDEEIGTVIGIDLGTTFSCVGVFQKGKVEIIANEVGNRITPSIVSFSEGQRFVGDSAMPQMISNPKNTIFAIKRLIGRRFNDPEVQGELKRLPYKVVSKNDRPYVELEFKGEVKTLSPEEISAMVLTKMKNVAEDYLGKTIKHAVVTVPAYFNDAQRKATKDAGAIAGLNVMRILNEPTAAAIAYGLDKKDNQKILVFDLGGGTFDVSLLSIEDSFFEVLATAGDTHLGGEDFDNRVVDHFLDVFKRRTGKDASTDVKAVAKLKRESEKAKRALSTLHQTRIEIEGFFDGEDLSEPFTRARFEELNMDLFRKTMAPVQQVLKDSQVSKHEVDEIVLVGGSTRLPKIQQLVRDFFNGKAPCKSINPDEAVAYGAAVEGGVLSDDPDAQDIVIINVNSLTLGVETVGGVMAELIPRNTRIPVKKTQTFVTSQDDQEYVRVQIFEGERAMTRDNHFLGAFDLTGLPPGPRGTVQIQVTFELDQNNILKVTAENGDNKESITINAQEARLSEDEREEAIRNAQDWAQEDEKTKSSVQAKNNLEMLVYSAKTNLNKDEVKERLTDEERKELKKTVREAIDWIESNSEEEAEVYEQKRKEYAQILQKVISDTPGAAGGAAGASAEAGDDDDDDDFDENDEVGEL</sequence>
<evidence type="ECO:0000313" key="9">
    <source>
        <dbReference type="Proteomes" id="UP001470230"/>
    </source>
</evidence>
<dbReference type="InterPro" id="IPR018181">
    <property type="entry name" value="Heat_shock_70_CS"/>
</dbReference>
<dbReference type="Pfam" id="PF00012">
    <property type="entry name" value="HSP70"/>
    <property type="match status" value="1"/>
</dbReference>
<dbReference type="InterPro" id="IPR029048">
    <property type="entry name" value="HSP70_C_sf"/>
</dbReference>
<evidence type="ECO:0000313" key="8">
    <source>
        <dbReference type="EMBL" id="KAK8884449.1"/>
    </source>
</evidence>